<dbReference type="PANTHER" id="PTHR15710:SF243">
    <property type="entry name" value="E3 UBIQUITIN-PROTEIN LIGASE PRAJA-2 ISOFORM X1"/>
    <property type="match status" value="1"/>
</dbReference>
<keyword evidence="1" id="KW-0479">Metal-binding</keyword>
<dbReference type="SMART" id="SM00184">
    <property type="entry name" value="RING"/>
    <property type="match status" value="1"/>
</dbReference>
<keyword evidence="3" id="KW-0862">Zinc</keyword>
<evidence type="ECO:0000259" key="6">
    <source>
        <dbReference type="PROSITE" id="PS50089"/>
    </source>
</evidence>
<dbReference type="GO" id="GO:0061630">
    <property type="term" value="F:ubiquitin protein ligase activity"/>
    <property type="evidence" value="ECO:0007669"/>
    <property type="project" value="TreeGrafter"/>
</dbReference>
<sequence length="258" mass="27936">MESAAHDGGHGGAWARLRRRRGSGSSPQLRARGNPQDFVGDDAPDALPRGGGMDTPGDEERFLRVVRQRLDHSREQVEQLPVPSPSAEAVRGLPREALCPICHGPLRQSVALNPCGHAFCGGCVAPWLQRSGSCPTCRAVVPRDCRWLNVRVLDELVEALRQRSSGTRDVAAGPGAAGEDMLCSECCHAVASETCCHCGASLLLCRPCAETRASQCEECEGWFCRDWCAARPCLYCSRPHVCKSCKTSPLSRCPRPEC</sequence>
<name>A0A7S4UPB7_9DINO</name>
<evidence type="ECO:0000256" key="3">
    <source>
        <dbReference type="ARBA" id="ARBA00022833"/>
    </source>
</evidence>
<dbReference type="EMBL" id="HBNR01039676">
    <property type="protein sequence ID" value="CAE4597694.1"/>
    <property type="molecule type" value="Transcribed_RNA"/>
</dbReference>
<gene>
    <name evidence="7" type="ORF">AMON00008_LOCUS27473</name>
</gene>
<dbReference type="AlphaFoldDB" id="A0A7S4UPB7"/>
<evidence type="ECO:0000256" key="2">
    <source>
        <dbReference type="ARBA" id="ARBA00022771"/>
    </source>
</evidence>
<organism evidence="7">
    <name type="scientific">Alexandrium monilatum</name>
    <dbReference type="NCBI Taxonomy" id="311494"/>
    <lineage>
        <taxon>Eukaryota</taxon>
        <taxon>Sar</taxon>
        <taxon>Alveolata</taxon>
        <taxon>Dinophyceae</taxon>
        <taxon>Gonyaulacales</taxon>
        <taxon>Pyrocystaceae</taxon>
        <taxon>Alexandrium</taxon>
    </lineage>
</organism>
<feature type="domain" description="RING-type" evidence="6">
    <location>
        <begin position="99"/>
        <end position="138"/>
    </location>
</feature>
<accession>A0A7S4UPB7</accession>
<keyword evidence="2 4" id="KW-0863">Zinc-finger</keyword>
<dbReference type="PANTHER" id="PTHR15710">
    <property type="entry name" value="E3 UBIQUITIN-PROTEIN LIGASE PRAJA"/>
    <property type="match status" value="1"/>
</dbReference>
<dbReference type="GO" id="GO:0016567">
    <property type="term" value="P:protein ubiquitination"/>
    <property type="evidence" value="ECO:0007669"/>
    <property type="project" value="TreeGrafter"/>
</dbReference>
<protein>
    <recommendedName>
        <fullName evidence="6">RING-type domain-containing protein</fullName>
    </recommendedName>
</protein>
<dbReference type="InterPro" id="IPR017907">
    <property type="entry name" value="Znf_RING_CS"/>
</dbReference>
<dbReference type="PROSITE" id="PS00518">
    <property type="entry name" value="ZF_RING_1"/>
    <property type="match status" value="1"/>
</dbReference>
<dbReference type="Pfam" id="PF13923">
    <property type="entry name" value="zf-C3HC4_2"/>
    <property type="match status" value="1"/>
</dbReference>
<evidence type="ECO:0000256" key="4">
    <source>
        <dbReference type="PROSITE-ProRule" id="PRU00175"/>
    </source>
</evidence>
<evidence type="ECO:0000256" key="5">
    <source>
        <dbReference type="SAM" id="MobiDB-lite"/>
    </source>
</evidence>
<dbReference type="PROSITE" id="PS50089">
    <property type="entry name" value="ZF_RING_2"/>
    <property type="match status" value="1"/>
</dbReference>
<proteinExistence type="predicted"/>
<dbReference type="SUPFAM" id="SSF57850">
    <property type="entry name" value="RING/U-box"/>
    <property type="match status" value="1"/>
</dbReference>
<feature type="region of interest" description="Disordered" evidence="5">
    <location>
        <begin position="1"/>
        <end position="59"/>
    </location>
</feature>
<dbReference type="GO" id="GO:0005737">
    <property type="term" value="C:cytoplasm"/>
    <property type="evidence" value="ECO:0007669"/>
    <property type="project" value="TreeGrafter"/>
</dbReference>
<dbReference type="InterPro" id="IPR001841">
    <property type="entry name" value="Znf_RING"/>
</dbReference>
<evidence type="ECO:0000256" key="1">
    <source>
        <dbReference type="ARBA" id="ARBA00022723"/>
    </source>
</evidence>
<dbReference type="InterPro" id="IPR013083">
    <property type="entry name" value="Znf_RING/FYVE/PHD"/>
</dbReference>
<dbReference type="GO" id="GO:0008270">
    <property type="term" value="F:zinc ion binding"/>
    <property type="evidence" value="ECO:0007669"/>
    <property type="project" value="UniProtKB-KW"/>
</dbReference>
<reference evidence="7" key="1">
    <citation type="submission" date="2021-01" db="EMBL/GenBank/DDBJ databases">
        <authorList>
            <person name="Corre E."/>
            <person name="Pelletier E."/>
            <person name="Niang G."/>
            <person name="Scheremetjew M."/>
            <person name="Finn R."/>
            <person name="Kale V."/>
            <person name="Holt S."/>
            <person name="Cochrane G."/>
            <person name="Meng A."/>
            <person name="Brown T."/>
            <person name="Cohen L."/>
        </authorList>
    </citation>
    <scope>NUCLEOTIDE SEQUENCE</scope>
    <source>
        <strain evidence="7">CCMP3105</strain>
    </source>
</reference>
<dbReference type="Gene3D" id="3.30.40.10">
    <property type="entry name" value="Zinc/RING finger domain, C3HC4 (zinc finger)"/>
    <property type="match status" value="1"/>
</dbReference>
<evidence type="ECO:0000313" key="7">
    <source>
        <dbReference type="EMBL" id="CAE4597694.1"/>
    </source>
</evidence>